<sequence>MAYPSTNDEDLDEEDSYSDLFDDKDSDSFCIQDFMDSLLYRELFLEGDGIAGSPRLDKVDGTQTRTEYCHTQSHLSSSASCSLMAICSNQITVYQLA</sequence>
<evidence type="ECO:0000256" key="1">
    <source>
        <dbReference type="SAM" id="MobiDB-lite"/>
    </source>
</evidence>
<organism evidence="2">
    <name type="scientific">Amphimedon queenslandica</name>
    <name type="common">Sponge</name>
    <dbReference type="NCBI Taxonomy" id="400682"/>
    <lineage>
        <taxon>Eukaryota</taxon>
        <taxon>Metazoa</taxon>
        <taxon>Porifera</taxon>
        <taxon>Demospongiae</taxon>
        <taxon>Heteroscleromorpha</taxon>
        <taxon>Haplosclerida</taxon>
        <taxon>Niphatidae</taxon>
        <taxon>Amphimedon</taxon>
    </lineage>
</organism>
<reference evidence="2" key="1">
    <citation type="submission" date="2017-05" db="UniProtKB">
        <authorList>
            <consortium name="EnsemblMetazoa"/>
        </authorList>
    </citation>
    <scope>IDENTIFICATION</scope>
</reference>
<protein>
    <submittedName>
        <fullName evidence="2">Uncharacterized protein</fullName>
    </submittedName>
</protein>
<feature type="region of interest" description="Disordered" evidence="1">
    <location>
        <begin position="1"/>
        <end position="25"/>
    </location>
</feature>
<name>A0A1X7T612_AMPQE</name>
<dbReference type="EnsemblMetazoa" id="Aqu2.1.09958_001">
    <property type="protein sequence ID" value="Aqu2.1.09958_001"/>
    <property type="gene ID" value="Aqu2.1.09958"/>
</dbReference>
<accession>A0A1X7T612</accession>
<evidence type="ECO:0000313" key="2">
    <source>
        <dbReference type="EnsemblMetazoa" id="Aqu2.1.09958_001"/>
    </source>
</evidence>
<proteinExistence type="predicted"/>
<feature type="compositionally biased region" description="Acidic residues" evidence="1">
    <location>
        <begin position="7"/>
        <end position="20"/>
    </location>
</feature>
<dbReference type="AlphaFoldDB" id="A0A1X7T612"/>
<dbReference type="InParanoid" id="A0A1X7T612"/>